<organism evidence="5 6">
    <name type="scientific">Raineyella fluvialis</name>
    <dbReference type="NCBI Taxonomy" id="2662261"/>
    <lineage>
        <taxon>Bacteria</taxon>
        <taxon>Bacillati</taxon>
        <taxon>Actinomycetota</taxon>
        <taxon>Actinomycetes</taxon>
        <taxon>Propionibacteriales</taxon>
        <taxon>Propionibacteriaceae</taxon>
        <taxon>Raineyella</taxon>
    </lineage>
</organism>
<comment type="cofactor">
    <cofactor evidence="1">
        <name>pyridoxal 5'-phosphate</name>
        <dbReference type="ChEBI" id="CHEBI:597326"/>
    </cofactor>
</comment>
<dbReference type="GO" id="GO:0008483">
    <property type="term" value="F:transaminase activity"/>
    <property type="evidence" value="ECO:0007669"/>
    <property type="project" value="UniProtKB-KW"/>
</dbReference>
<dbReference type="Gene3D" id="3.90.1150.10">
    <property type="entry name" value="Aspartate Aminotransferase, domain 1"/>
    <property type="match status" value="1"/>
</dbReference>
<dbReference type="Gene3D" id="3.40.640.10">
    <property type="entry name" value="Type I PLP-dependent aspartate aminotransferase-like (Major domain)"/>
    <property type="match status" value="1"/>
</dbReference>
<proteinExistence type="inferred from homology"/>
<feature type="modified residue" description="N6-(pyridoxal phosphate)lysine" evidence="3">
    <location>
        <position position="180"/>
    </location>
</feature>
<comment type="similarity">
    <text evidence="4">Belongs to the DegT/DnrJ/EryC1 family.</text>
</comment>
<dbReference type="AlphaFoldDB" id="A0A5Q2FB35"/>
<dbReference type="InterPro" id="IPR015421">
    <property type="entry name" value="PyrdxlP-dep_Trfase_major"/>
</dbReference>
<sequence>MLPYGRQWIDEADVAAVAEVLTSDWLTTGPWVRDFEHAIAARGGAKHAISCTSGTAALHIAYAAAGVGPGDEVITTPMTYVATASGAMHHGATVVFADIEEDTGNLDPEAVDAVVSSRTKVIAGVDYAGQPVDMDRLSAIAHRIGALTVEDAAHSIGSTYKGRPIGSLADLTTYSFFPTKNMTTAEGGAVLTDDDALAVRANEFHTIGVSRDRSTYRHPDEGAWWYEVPAIGLNYRLSDVHAALGLSQLGKLDDFKARRAALFARYQEALADVDELRLPTVRPWADPTWHLYPVRVLGGRRREVFEKLREAGIGVQVNYIPVYWHPVFEDLGYRQGMCPNAEQFYREEISLPTFAALSFAEQDRVIGTLREILGA</sequence>
<dbReference type="RefSeq" id="WP_153572141.1">
    <property type="nucleotide sequence ID" value="NZ_CP045725.1"/>
</dbReference>
<accession>A0A5Q2FB35</accession>
<keyword evidence="5" id="KW-0808">Transferase</keyword>
<protein>
    <submittedName>
        <fullName evidence="5">UDP-4-amino-4, 6-dideoxy-N-acetyl-beta-L-altrosamine transaminase</fullName>
        <ecNumber evidence="5">2.6.1.92</ecNumber>
    </submittedName>
</protein>
<dbReference type="KEGG" id="rain:Rai3103_07955"/>
<keyword evidence="6" id="KW-1185">Reference proteome</keyword>
<evidence type="ECO:0000256" key="1">
    <source>
        <dbReference type="ARBA" id="ARBA00001933"/>
    </source>
</evidence>
<dbReference type="GO" id="GO:0000271">
    <property type="term" value="P:polysaccharide biosynthetic process"/>
    <property type="evidence" value="ECO:0007669"/>
    <property type="project" value="TreeGrafter"/>
</dbReference>
<dbReference type="Proteomes" id="UP000386847">
    <property type="component" value="Chromosome"/>
</dbReference>
<dbReference type="EMBL" id="CP045725">
    <property type="protein sequence ID" value="QGF23611.1"/>
    <property type="molecule type" value="Genomic_DNA"/>
</dbReference>
<dbReference type="SUPFAM" id="SSF53383">
    <property type="entry name" value="PLP-dependent transferases"/>
    <property type="match status" value="1"/>
</dbReference>
<gene>
    <name evidence="5" type="primary">pseC</name>
    <name evidence="5" type="ORF">Rai3103_07955</name>
</gene>
<dbReference type="GO" id="GO:0030170">
    <property type="term" value="F:pyridoxal phosphate binding"/>
    <property type="evidence" value="ECO:0007669"/>
    <property type="project" value="TreeGrafter"/>
</dbReference>
<evidence type="ECO:0000313" key="5">
    <source>
        <dbReference type="EMBL" id="QGF23611.1"/>
    </source>
</evidence>
<dbReference type="PIRSF" id="PIRSF000390">
    <property type="entry name" value="PLP_StrS"/>
    <property type="match status" value="1"/>
</dbReference>
<evidence type="ECO:0000256" key="3">
    <source>
        <dbReference type="PIRSR" id="PIRSR000390-2"/>
    </source>
</evidence>
<dbReference type="NCBIfam" id="TIGR03588">
    <property type="entry name" value="PseC"/>
    <property type="match status" value="1"/>
</dbReference>
<feature type="active site" description="Proton acceptor" evidence="2">
    <location>
        <position position="180"/>
    </location>
</feature>
<dbReference type="InterPro" id="IPR020026">
    <property type="entry name" value="PseC"/>
</dbReference>
<dbReference type="PANTHER" id="PTHR30244:SF34">
    <property type="entry name" value="DTDP-4-AMINO-4,6-DIDEOXYGALACTOSE TRANSAMINASE"/>
    <property type="match status" value="1"/>
</dbReference>
<evidence type="ECO:0000313" key="6">
    <source>
        <dbReference type="Proteomes" id="UP000386847"/>
    </source>
</evidence>
<dbReference type="PANTHER" id="PTHR30244">
    <property type="entry name" value="TRANSAMINASE"/>
    <property type="match status" value="1"/>
</dbReference>
<dbReference type="InterPro" id="IPR015424">
    <property type="entry name" value="PyrdxlP-dep_Trfase"/>
</dbReference>
<evidence type="ECO:0000256" key="2">
    <source>
        <dbReference type="PIRSR" id="PIRSR000390-1"/>
    </source>
</evidence>
<reference evidence="5 6" key="1">
    <citation type="submission" date="2019-10" db="EMBL/GenBank/DDBJ databases">
        <title>Genomic analysis of Raineyella sp. CBA3103.</title>
        <authorList>
            <person name="Roh S.W."/>
        </authorList>
    </citation>
    <scope>NUCLEOTIDE SEQUENCE [LARGE SCALE GENOMIC DNA]</scope>
    <source>
        <strain evidence="5 6">CBA3103</strain>
    </source>
</reference>
<keyword evidence="3 4" id="KW-0663">Pyridoxal phosphate</keyword>
<keyword evidence="5" id="KW-0032">Aminotransferase</keyword>
<name>A0A5Q2FB35_9ACTN</name>
<dbReference type="InterPro" id="IPR000653">
    <property type="entry name" value="DegT/StrS_aminotransferase"/>
</dbReference>
<dbReference type="InterPro" id="IPR015422">
    <property type="entry name" value="PyrdxlP-dep_Trfase_small"/>
</dbReference>
<dbReference type="Pfam" id="PF01041">
    <property type="entry name" value="DegT_DnrJ_EryC1"/>
    <property type="match status" value="1"/>
</dbReference>
<dbReference type="EC" id="2.6.1.92" evidence="5"/>
<dbReference type="CDD" id="cd00616">
    <property type="entry name" value="AHBA_syn"/>
    <property type="match status" value="1"/>
</dbReference>
<evidence type="ECO:0000256" key="4">
    <source>
        <dbReference type="RuleBase" id="RU004508"/>
    </source>
</evidence>